<dbReference type="GO" id="GO:0070626">
    <property type="term" value="F:(S)-2-(5-amino-1-(5-phospho-D-ribosyl)imidazole-4-carboxamido) succinate lyase (fumarate-forming) activity"/>
    <property type="evidence" value="ECO:0007669"/>
    <property type="project" value="TreeGrafter"/>
</dbReference>
<comment type="catalytic activity">
    <reaction evidence="3">
        <text>(2S)-2-[5-amino-1-(5-phospho-beta-D-ribosyl)imidazole-4-carboxamido]succinate = 5-amino-1-(5-phospho-beta-D-ribosyl)imidazole-4-carboxamide + fumarate</text>
        <dbReference type="Rhea" id="RHEA:23920"/>
        <dbReference type="ChEBI" id="CHEBI:29806"/>
        <dbReference type="ChEBI" id="CHEBI:58443"/>
        <dbReference type="ChEBI" id="CHEBI:58475"/>
        <dbReference type="EC" id="4.3.2.2"/>
    </reaction>
</comment>
<evidence type="ECO:0000256" key="3">
    <source>
        <dbReference type="RuleBase" id="RU361172"/>
    </source>
</evidence>
<dbReference type="Gene3D" id="1.20.200.10">
    <property type="entry name" value="Fumarase/aspartase (Central domain)"/>
    <property type="match status" value="1"/>
</dbReference>
<organism evidence="5 6">
    <name type="scientific">Amycolatopsis arida</name>
    <dbReference type="NCBI Taxonomy" id="587909"/>
    <lineage>
        <taxon>Bacteria</taxon>
        <taxon>Bacillati</taxon>
        <taxon>Actinomycetota</taxon>
        <taxon>Actinomycetes</taxon>
        <taxon>Pseudonocardiales</taxon>
        <taxon>Pseudonocardiaceae</taxon>
        <taxon>Amycolatopsis</taxon>
    </lineage>
</organism>
<sequence length="476" mass="52162">MSEKPRIPNVLAARYASAELAELWSPEHKVRLERELWLAVLRAQRELGVAVPDGVVEDYARVLDRVDLAAIAERERVTRHDVKARIEEFNALAGHEHVHKGMTSRDLTENVEQLQVRRSLELVRGRVVAVLVRLAALAAEHADLVMAGRSHNVAAQATTLGKRFATVADELLVAFERLEDLIARYPLRGVKGPVGTAQDMLDLLGDESTLDLLEAKVAEHLGFDRVLTSVGQVYPRSLDFDVLSTLVQVAAAPSNLATTIRLMAGHELVTEGFRPGQVGSSAMPHKMNTRSCERVNGLAVVLRGHLSMVGELAGDQWNEGDVSDSVVRRVALPDAFFALDGLLETFLTVLAEFGAFPAVVDRELGRYLPFLATTKVLMAAVRAGVGRETAHEAIKEHAVAVALAMRERGQADNDLLDRLAADDRIPLDRAALDRLLADRLSFTGTAGRQVDAVVRRVEEIRKRFPEAADYVPAPIL</sequence>
<dbReference type="Proteomes" id="UP000198727">
    <property type="component" value="Unassembled WGS sequence"/>
</dbReference>
<dbReference type="SUPFAM" id="SSF48557">
    <property type="entry name" value="L-aspartase-like"/>
    <property type="match status" value="1"/>
</dbReference>
<dbReference type="GO" id="GO:0044208">
    <property type="term" value="P:'de novo' AMP biosynthetic process"/>
    <property type="evidence" value="ECO:0007669"/>
    <property type="project" value="UniProtKB-UniPathway"/>
</dbReference>
<proteinExistence type="inferred from homology"/>
<dbReference type="AlphaFoldDB" id="A0A1I5T0X7"/>
<comment type="similarity">
    <text evidence="3">Belongs to the lyase 1 family. Adenylosuccinate lyase subfamily.</text>
</comment>
<dbReference type="Pfam" id="PF10397">
    <property type="entry name" value="ADSL_C"/>
    <property type="match status" value="1"/>
</dbReference>
<dbReference type="EMBL" id="FOWW01000003">
    <property type="protein sequence ID" value="SFP76682.1"/>
    <property type="molecule type" value="Genomic_DNA"/>
</dbReference>
<dbReference type="OrthoDB" id="9768878at2"/>
<dbReference type="PANTHER" id="PTHR43172:SF1">
    <property type="entry name" value="ADENYLOSUCCINATE LYASE"/>
    <property type="match status" value="1"/>
</dbReference>
<dbReference type="SMART" id="SM00998">
    <property type="entry name" value="ADSL_C"/>
    <property type="match status" value="1"/>
</dbReference>
<keyword evidence="1 3" id="KW-0456">Lyase</keyword>
<dbReference type="InterPro" id="IPR022761">
    <property type="entry name" value="Fumarate_lyase_N"/>
</dbReference>
<dbReference type="InterPro" id="IPR020557">
    <property type="entry name" value="Fumarate_lyase_CS"/>
</dbReference>
<evidence type="ECO:0000313" key="6">
    <source>
        <dbReference type="Proteomes" id="UP000198727"/>
    </source>
</evidence>
<name>A0A1I5T0X7_9PSEU</name>
<dbReference type="InterPro" id="IPR004769">
    <property type="entry name" value="Pur_lyase"/>
</dbReference>
<comment type="catalytic activity">
    <reaction evidence="3">
        <text>N(6)-(1,2-dicarboxyethyl)-AMP = fumarate + AMP</text>
        <dbReference type="Rhea" id="RHEA:16853"/>
        <dbReference type="ChEBI" id="CHEBI:29806"/>
        <dbReference type="ChEBI" id="CHEBI:57567"/>
        <dbReference type="ChEBI" id="CHEBI:456215"/>
        <dbReference type="EC" id="4.3.2.2"/>
    </reaction>
</comment>
<dbReference type="GO" id="GO:0004018">
    <property type="term" value="F:N6-(1,2-dicarboxyethyl)AMP AMP-lyase (fumarate-forming) activity"/>
    <property type="evidence" value="ECO:0007669"/>
    <property type="project" value="UniProtKB-UniRule"/>
</dbReference>
<evidence type="ECO:0000313" key="5">
    <source>
        <dbReference type="EMBL" id="SFP76682.1"/>
    </source>
</evidence>
<dbReference type="NCBIfam" id="TIGR00928">
    <property type="entry name" value="purB"/>
    <property type="match status" value="1"/>
</dbReference>
<evidence type="ECO:0000256" key="1">
    <source>
        <dbReference type="ARBA" id="ARBA00023239"/>
    </source>
</evidence>
<dbReference type="PRINTS" id="PR00149">
    <property type="entry name" value="FUMRATELYASE"/>
</dbReference>
<dbReference type="Gene3D" id="1.10.275.60">
    <property type="match status" value="1"/>
</dbReference>
<keyword evidence="6" id="KW-1185">Reference proteome</keyword>
<dbReference type="UniPathway" id="UPA00074">
    <property type="reaction ID" value="UER00132"/>
</dbReference>
<feature type="domain" description="Adenylosuccinate lyase C-terminal" evidence="4">
    <location>
        <begin position="368"/>
        <end position="454"/>
    </location>
</feature>
<evidence type="ECO:0000256" key="2">
    <source>
        <dbReference type="NCBIfam" id="TIGR00928"/>
    </source>
</evidence>
<dbReference type="Gene3D" id="1.10.40.30">
    <property type="entry name" value="Fumarase/aspartase (C-terminal domain)"/>
    <property type="match status" value="1"/>
</dbReference>
<dbReference type="PROSITE" id="PS00163">
    <property type="entry name" value="FUMARATE_LYASES"/>
    <property type="match status" value="1"/>
</dbReference>
<dbReference type="PANTHER" id="PTHR43172">
    <property type="entry name" value="ADENYLOSUCCINATE LYASE"/>
    <property type="match status" value="1"/>
</dbReference>
<gene>
    <name evidence="5" type="ORF">SAMN05421810_103349</name>
</gene>
<dbReference type="STRING" id="587909.SAMN05421810_103349"/>
<comment type="pathway">
    <text evidence="3">Purine metabolism; AMP biosynthesis via de novo pathway; AMP from IMP: step 2/2.</text>
</comment>
<keyword evidence="3" id="KW-0658">Purine biosynthesis</keyword>
<dbReference type="EC" id="4.3.2.2" evidence="2 3"/>
<dbReference type="InterPro" id="IPR008948">
    <property type="entry name" value="L-Aspartase-like"/>
</dbReference>
<reference evidence="6" key="1">
    <citation type="submission" date="2016-10" db="EMBL/GenBank/DDBJ databases">
        <authorList>
            <person name="Varghese N."/>
            <person name="Submissions S."/>
        </authorList>
    </citation>
    <scope>NUCLEOTIDE SEQUENCE [LARGE SCALE GENOMIC DNA]</scope>
    <source>
        <strain evidence="6">CGMCC 4.5579</strain>
    </source>
</reference>
<dbReference type="FunFam" id="1.10.40.30:FF:000006">
    <property type="entry name" value="Adenylosuccinate lyase"/>
    <property type="match status" value="1"/>
</dbReference>
<dbReference type="RefSeq" id="WP_092529990.1">
    <property type="nucleotide sequence ID" value="NZ_FOWW01000003.1"/>
</dbReference>
<evidence type="ECO:0000259" key="4">
    <source>
        <dbReference type="SMART" id="SM00998"/>
    </source>
</evidence>
<dbReference type="UniPathway" id="UPA00075">
    <property type="reaction ID" value="UER00336"/>
</dbReference>
<dbReference type="InterPro" id="IPR000362">
    <property type="entry name" value="Fumarate_lyase_fam"/>
</dbReference>
<accession>A0A1I5T0X7</accession>
<dbReference type="GO" id="GO:0006189">
    <property type="term" value="P:'de novo' IMP biosynthetic process"/>
    <property type="evidence" value="ECO:0007669"/>
    <property type="project" value="UniProtKB-UniPathway"/>
</dbReference>
<dbReference type="InterPro" id="IPR019468">
    <property type="entry name" value="AdenyloSucc_lyase_C"/>
</dbReference>
<dbReference type="GO" id="GO:0005829">
    <property type="term" value="C:cytosol"/>
    <property type="evidence" value="ECO:0007669"/>
    <property type="project" value="TreeGrafter"/>
</dbReference>
<protein>
    <recommendedName>
        <fullName evidence="2 3">Adenylosuccinate lyase</fullName>
        <shortName evidence="3">ASL</shortName>
        <ecNumber evidence="2 3">4.3.2.2</ecNumber>
    </recommendedName>
    <alternativeName>
        <fullName evidence="3">Adenylosuccinase</fullName>
    </alternativeName>
</protein>
<dbReference type="Pfam" id="PF00206">
    <property type="entry name" value="Lyase_1"/>
    <property type="match status" value="1"/>
</dbReference>
<comment type="pathway">
    <text evidence="3">Purine metabolism; IMP biosynthesis via de novo pathway; 5-amino-1-(5-phospho-D-ribosyl)imidazole-4-carboxamide from 5-amino-1-(5-phospho-D-ribosyl)imidazole-4-carboxylate: step 2/2.</text>
</comment>